<comment type="caution">
    <text evidence="1">The sequence shown here is derived from an EMBL/GenBank/DDBJ whole genome shotgun (WGS) entry which is preliminary data.</text>
</comment>
<evidence type="ECO:0000313" key="2">
    <source>
        <dbReference type="Proteomes" id="UP000315295"/>
    </source>
</evidence>
<evidence type="ECO:0000313" key="1">
    <source>
        <dbReference type="EMBL" id="TQD85810.1"/>
    </source>
</evidence>
<proteinExistence type="predicted"/>
<sequence>MIWVFFITPKTEIFWAYKHKTKSQNTNFPNLCYLFSPQKKSQNPNLSKLGKRVGNDCPSFPCIAYSHGFYEQNPKEHRLMMGWQERGILLGILFDPNYMEMQRERGRQKRDVVVWYSKHWSHEQVHNRC</sequence>
<dbReference type="EMBL" id="VIEB01000586">
    <property type="protein sequence ID" value="TQD85810.1"/>
    <property type="molecule type" value="Genomic_DNA"/>
</dbReference>
<gene>
    <name evidence="1" type="ORF">C1H46_028626</name>
</gene>
<organism evidence="1 2">
    <name type="scientific">Malus baccata</name>
    <name type="common">Siberian crab apple</name>
    <name type="synonym">Pyrus baccata</name>
    <dbReference type="NCBI Taxonomy" id="106549"/>
    <lineage>
        <taxon>Eukaryota</taxon>
        <taxon>Viridiplantae</taxon>
        <taxon>Streptophyta</taxon>
        <taxon>Embryophyta</taxon>
        <taxon>Tracheophyta</taxon>
        <taxon>Spermatophyta</taxon>
        <taxon>Magnoliopsida</taxon>
        <taxon>eudicotyledons</taxon>
        <taxon>Gunneridae</taxon>
        <taxon>Pentapetalae</taxon>
        <taxon>rosids</taxon>
        <taxon>fabids</taxon>
        <taxon>Rosales</taxon>
        <taxon>Rosaceae</taxon>
        <taxon>Amygdaloideae</taxon>
        <taxon>Maleae</taxon>
        <taxon>Malus</taxon>
    </lineage>
</organism>
<dbReference type="AlphaFoldDB" id="A0A540LH91"/>
<accession>A0A540LH91</accession>
<reference evidence="1 2" key="1">
    <citation type="journal article" date="2019" name="G3 (Bethesda)">
        <title>Sequencing of a Wild Apple (Malus baccata) Genome Unravels the Differences Between Cultivated and Wild Apple Species Regarding Disease Resistance and Cold Tolerance.</title>
        <authorList>
            <person name="Chen X."/>
        </authorList>
    </citation>
    <scope>NUCLEOTIDE SEQUENCE [LARGE SCALE GENOMIC DNA]</scope>
    <source>
        <strain evidence="2">cv. Shandingzi</strain>
        <tissue evidence="1">Leaves</tissue>
    </source>
</reference>
<protein>
    <submittedName>
        <fullName evidence="1">Uncharacterized protein</fullName>
    </submittedName>
</protein>
<dbReference type="Proteomes" id="UP000315295">
    <property type="component" value="Unassembled WGS sequence"/>
</dbReference>
<keyword evidence="2" id="KW-1185">Reference proteome</keyword>
<name>A0A540LH91_MALBA</name>